<gene>
    <name evidence="5" type="ORF">CARUB_v100186521mg</name>
</gene>
<keyword evidence="2" id="KW-0547">Nucleotide-binding</keyword>
<accession>R0FUK7</accession>
<feature type="active site" description="Proton acceptor" evidence="1">
    <location>
        <position position="110"/>
    </location>
</feature>
<evidence type="ECO:0000313" key="6">
    <source>
        <dbReference type="Proteomes" id="UP000029121"/>
    </source>
</evidence>
<dbReference type="eggNOG" id="KOG0192">
    <property type="taxonomic scope" value="Eukaryota"/>
</dbReference>
<reference evidence="6" key="1">
    <citation type="journal article" date="2013" name="Nat. Genet.">
        <title>The Capsella rubella genome and the genomic consequences of rapid mating system evolution.</title>
        <authorList>
            <person name="Slotte T."/>
            <person name="Hazzouri K.M."/>
            <person name="Agren J.A."/>
            <person name="Koenig D."/>
            <person name="Maumus F."/>
            <person name="Guo Y.L."/>
            <person name="Steige K."/>
            <person name="Platts A.E."/>
            <person name="Escobar J.S."/>
            <person name="Newman L.K."/>
            <person name="Wang W."/>
            <person name="Mandakova T."/>
            <person name="Vello E."/>
            <person name="Smith L.M."/>
            <person name="Henz S.R."/>
            <person name="Steffen J."/>
            <person name="Takuno S."/>
            <person name="Brandvain Y."/>
            <person name="Coop G."/>
            <person name="Andolfatto P."/>
            <person name="Hu T.T."/>
            <person name="Blanchette M."/>
            <person name="Clark R.M."/>
            <person name="Quesneville H."/>
            <person name="Nordborg M."/>
            <person name="Gaut B.S."/>
            <person name="Lysak M.A."/>
            <person name="Jenkins J."/>
            <person name="Grimwood J."/>
            <person name="Chapman J."/>
            <person name="Prochnik S."/>
            <person name="Shu S."/>
            <person name="Rokhsar D."/>
            <person name="Schmutz J."/>
            <person name="Weigel D."/>
            <person name="Wright S.I."/>
        </authorList>
    </citation>
    <scope>NUCLEOTIDE SEQUENCE [LARGE SCALE GENOMIC DNA]</scope>
    <source>
        <strain evidence="6">cv. Monte Gargano</strain>
    </source>
</reference>
<feature type="non-terminal residue" evidence="5">
    <location>
        <position position="1"/>
    </location>
</feature>
<keyword evidence="6" id="KW-1185">Reference proteome</keyword>
<dbReference type="STRING" id="81985.R0FUK7"/>
<evidence type="ECO:0000313" key="5">
    <source>
        <dbReference type="EMBL" id="EOA26236.1"/>
    </source>
</evidence>
<dbReference type="Pfam" id="PF07714">
    <property type="entry name" value="PK_Tyr_Ser-Thr"/>
    <property type="match status" value="1"/>
</dbReference>
<dbReference type="InterPro" id="IPR000719">
    <property type="entry name" value="Prot_kinase_dom"/>
</dbReference>
<dbReference type="KEGG" id="crb:17885619"/>
<dbReference type="EMBL" id="KB870809">
    <property type="protein sequence ID" value="EOA26236.1"/>
    <property type="molecule type" value="Genomic_DNA"/>
</dbReference>
<dbReference type="GO" id="GO:0004674">
    <property type="term" value="F:protein serine/threonine kinase activity"/>
    <property type="evidence" value="ECO:0007669"/>
    <property type="project" value="TreeGrafter"/>
</dbReference>
<proteinExistence type="predicted"/>
<organism evidence="5 6">
    <name type="scientific">Capsella rubella</name>
    <dbReference type="NCBI Taxonomy" id="81985"/>
    <lineage>
        <taxon>Eukaryota</taxon>
        <taxon>Viridiplantae</taxon>
        <taxon>Streptophyta</taxon>
        <taxon>Embryophyta</taxon>
        <taxon>Tracheophyta</taxon>
        <taxon>Spermatophyta</taxon>
        <taxon>Magnoliopsida</taxon>
        <taxon>eudicotyledons</taxon>
        <taxon>Gunneridae</taxon>
        <taxon>Pentapetalae</taxon>
        <taxon>rosids</taxon>
        <taxon>malvids</taxon>
        <taxon>Brassicales</taxon>
        <taxon>Brassicaceae</taxon>
        <taxon>Camelineae</taxon>
        <taxon>Capsella</taxon>
    </lineage>
</organism>
<dbReference type="PANTHER" id="PTHR44329:SF84">
    <property type="entry name" value="PROTEIN KINASE LIKE PROTEIN"/>
    <property type="match status" value="1"/>
</dbReference>
<dbReference type="PROSITE" id="PS50011">
    <property type="entry name" value="PROTEIN_KINASE_DOM"/>
    <property type="match status" value="1"/>
</dbReference>
<evidence type="ECO:0000256" key="2">
    <source>
        <dbReference type="PIRSR" id="PIRSR000615-2"/>
    </source>
</evidence>
<dbReference type="AlphaFoldDB" id="R0FUK7"/>
<keyword evidence="2" id="KW-0067">ATP-binding</keyword>
<name>R0FUK7_9BRAS</name>
<sequence length="315" mass="35921">FRGSRYPCPVAVKIVEPSRTSALGIQHKQQFQKEVMLLSSLNHKNIVKFFGASIEPQLMIVTELIEGGTLQKYMWNSRPNPPNRKKALSFALDISRAMEFLHSNGIIHRDLNPRNVLVTSNMEQVKLTGFGLATEKTKDGMTCEAGNYRWMAPEVCSTEPLKKGEKKHYDHKVDVYSFALILWSLLTNQIPFREIKIISIPYFVEKGKRPSLDNIPNEFVPILESCWAKDPEARLEFKEITVVLEKLLKDLCSAGTSNDTTTVSQEESYDDAMDNLKATGLMKNGYRLLKKPKEEKKKKGMSKILPFFKKLFSSK</sequence>
<evidence type="ECO:0000256" key="3">
    <source>
        <dbReference type="PIRSR" id="PIRSR000615-3"/>
    </source>
</evidence>
<dbReference type="GO" id="GO:0005524">
    <property type="term" value="F:ATP binding"/>
    <property type="evidence" value="ECO:0007669"/>
    <property type="project" value="UniProtKB-KW"/>
</dbReference>
<feature type="binding site" evidence="2">
    <location>
        <position position="114"/>
    </location>
    <ligand>
        <name>ATP</name>
        <dbReference type="ChEBI" id="CHEBI:30616"/>
    </ligand>
</feature>
<dbReference type="GO" id="GO:0046872">
    <property type="term" value="F:metal ion binding"/>
    <property type="evidence" value="ECO:0007669"/>
    <property type="project" value="UniProtKB-KW"/>
</dbReference>
<keyword evidence="3" id="KW-0460">Magnesium</keyword>
<feature type="domain" description="Protein kinase" evidence="4">
    <location>
        <begin position="1"/>
        <end position="248"/>
    </location>
</feature>
<dbReference type="Gene3D" id="1.10.510.10">
    <property type="entry name" value="Transferase(Phosphotransferase) domain 1"/>
    <property type="match status" value="1"/>
</dbReference>
<keyword evidence="3" id="KW-0479">Metal-binding</keyword>
<dbReference type="PRINTS" id="PR00109">
    <property type="entry name" value="TYRKINASE"/>
</dbReference>
<evidence type="ECO:0000259" key="4">
    <source>
        <dbReference type="PROSITE" id="PS50011"/>
    </source>
</evidence>
<feature type="binding site" evidence="3">
    <location>
        <position position="115"/>
    </location>
    <ligand>
        <name>Mg(2+)</name>
        <dbReference type="ChEBI" id="CHEBI:18420"/>
    </ligand>
</feature>
<dbReference type="InterPro" id="IPR051681">
    <property type="entry name" value="Ser/Thr_Kinases-Pseudokinases"/>
</dbReference>
<evidence type="ECO:0000256" key="1">
    <source>
        <dbReference type="PIRSR" id="PIRSR000615-1"/>
    </source>
</evidence>
<dbReference type="Proteomes" id="UP000029121">
    <property type="component" value="Unassembled WGS sequence"/>
</dbReference>
<protein>
    <recommendedName>
        <fullName evidence="4">Protein kinase domain-containing protein</fullName>
    </recommendedName>
</protein>
<dbReference type="PANTHER" id="PTHR44329">
    <property type="entry name" value="SERINE/THREONINE-PROTEIN KINASE TNNI3K-RELATED"/>
    <property type="match status" value="1"/>
</dbReference>
<dbReference type="InterPro" id="IPR001245">
    <property type="entry name" value="Ser-Thr/Tyr_kinase_cat_dom"/>
</dbReference>
<dbReference type="OrthoDB" id="4062651at2759"/>
<dbReference type="InterPro" id="IPR011009">
    <property type="entry name" value="Kinase-like_dom_sf"/>
</dbReference>
<dbReference type="SUPFAM" id="SSF56112">
    <property type="entry name" value="Protein kinase-like (PK-like)"/>
    <property type="match status" value="1"/>
</dbReference>
<dbReference type="CDD" id="cd13999">
    <property type="entry name" value="STKc_MAP3K-like"/>
    <property type="match status" value="1"/>
</dbReference>